<dbReference type="PANTHER" id="PTHR47683:SF2">
    <property type="entry name" value="RNA-BINDING S4 DOMAIN-CONTAINING PROTEIN"/>
    <property type="match status" value="1"/>
</dbReference>
<dbReference type="InterPro" id="IPR020094">
    <property type="entry name" value="TruA/RsuA/RluB/E/F_N"/>
</dbReference>
<dbReference type="CDD" id="cd00165">
    <property type="entry name" value="S4"/>
    <property type="match status" value="1"/>
</dbReference>
<dbReference type="SUPFAM" id="SSF55120">
    <property type="entry name" value="Pseudouridine synthase"/>
    <property type="match status" value="1"/>
</dbReference>
<evidence type="ECO:0000256" key="4">
    <source>
        <dbReference type="RuleBase" id="RU003887"/>
    </source>
</evidence>
<dbReference type="Gene3D" id="3.30.70.580">
    <property type="entry name" value="Pseudouridine synthase I, catalytic domain, N-terminal subdomain"/>
    <property type="match status" value="1"/>
</dbReference>
<gene>
    <name evidence="7" type="ORF">NPE20_18405</name>
</gene>
<evidence type="ECO:0000256" key="5">
    <source>
        <dbReference type="SAM" id="MobiDB-lite"/>
    </source>
</evidence>
<dbReference type="SMART" id="SM00363">
    <property type="entry name" value="S4"/>
    <property type="match status" value="1"/>
</dbReference>
<proteinExistence type="inferred from homology"/>
<evidence type="ECO:0000256" key="3">
    <source>
        <dbReference type="PROSITE-ProRule" id="PRU00182"/>
    </source>
</evidence>
<sequence>MVFKRPAGSRDDRPNKSQSRSKSGGENTKRPSSSSTGKPFGAGRTDGKKNFSVDKRGSTYSKPNTGKPDSEGSERPKKSYGSASSFSGGENKAFVPKGRPYSGRPADADRPKRSFGDAPQGERKNFTPRDKPYSGRPQSGDGETSYKKPGLGPASYGARKNPVASDKPFNRRPAGTDGPKKSFDGDKKFSGTRGGKKDFPSTSTGFRKREGDDAPSKPTMRGRKNPVVKTKDDGLIRLNRYIANAGICSRRKADELIAAGVVSVNGEVISELGHKVDPLKDLVRYNGEALKREKNVYVLLNKPKDYITTTDDPQERRTVMHLVEKASRERIYPVGRLDRNTTGLILMTNDGDLADKLSHPRNSVTKLYMVELNKALSQGDLNKIEFGVELEDGLIKPDSVSYVAGASKKEIGIQIHSGKNRVVRRIFESLGYDVVKLDRSVYANLTKKDLPRGRWRYLDEKEVIQLKHLIK</sequence>
<evidence type="ECO:0000256" key="1">
    <source>
        <dbReference type="ARBA" id="ARBA00008348"/>
    </source>
</evidence>
<dbReference type="InterPro" id="IPR042092">
    <property type="entry name" value="PsdUridine_s_RsuA/RluB/E/F_cat"/>
</dbReference>
<reference evidence="7 8" key="1">
    <citation type="submission" date="2022-07" db="EMBL/GenBank/DDBJ databases">
        <title>Mucilaginibacter sp. JC4.</title>
        <authorList>
            <person name="Le V."/>
            <person name="Ko S.-R."/>
            <person name="Ahn C.-Y."/>
            <person name="Oh H.-M."/>
        </authorList>
    </citation>
    <scope>NUCLEOTIDE SEQUENCE [LARGE SCALE GENOMIC DNA]</scope>
    <source>
        <strain evidence="7 8">JC4</strain>
    </source>
</reference>
<dbReference type="InterPro" id="IPR050343">
    <property type="entry name" value="RsuA_PseudoU_synthase"/>
</dbReference>
<evidence type="ECO:0000313" key="8">
    <source>
        <dbReference type="Proteomes" id="UP001204376"/>
    </source>
</evidence>
<dbReference type="EC" id="5.4.99.-" evidence="4"/>
<feature type="region of interest" description="Disordered" evidence="5">
    <location>
        <begin position="1"/>
        <end position="227"/>
    </location>
</feature>
<dbReference type="InterPro" id="IPR018496">
    <property type="entry name" value="PsdUridine_synth_RsuA/RluB_CS"/>
</dbReference>
<evidence type="ECO:0000259" key="6">
    <source>
        <dbReference type="SMART" id="SM00363"/>
    </source>
</evidence>
<dbReference type="InterPro" id="IPR002942">
    <property type="entry name" value="S4_RNA-bd"/>
</dbReference>
<dbReference type="Gene3D" id="3.10.290.10">
    <property type="entry name" value="RNA-binding S4 domain"/>
    <property type="match status" value="1"/>
</dbReference>
<dbReference type="EMBL" id="JANHOH010000005">
    <property type="protein sequence ID" value="MCQ6959957.1"/>
    <property type="molecule type" value="Genomic_DNA"/>
</dbReference>
<dbReference type="NCBIfam" id="TIGR00093">
    <property type="entry name" value="pseudouridine synthase"/>
    <property type="match status" value="1"/>
</dbReference>
<feature type="domain" description="RNA-binding S4" evidence="6">
    <location>
        <begin position="236"/>
        <end position="298"/>
    </location>
</feature>
<dbReference type="Proteomes" id="UP001204376">
    <property type="component" value="Unassembled WGS sequence"/>
</dbReference>
<feature type="compositionally biased region" description="Basic and acidic residues" evidence="5">
    <location>
        <begin position="68"/>
        <end position="77"/>
    </location>
</feature>
<dbReference type="Pfam" id="PF00849">
    <property type="entry name" value="PseudoU_synth_2"/>
    <property type="match status" value="1"/>
</dbReference>
<dbReference type="Pfam" id="PF01479">
    <property type="entry name" value="S4"/>
    <property type="match status" value="1"/>
</dbReference>
<feature type="compositionally biased region" description="Basic and acidic residues" evidence="5">
    <location>
        <begin position="178"/>
        <end position="199"/>
    </location>
</feature>
<dbReference type="InterPro" id="IPR020103">
    <property type="entry name" value="PsdUridine_synth_cat_dom_sf"/>
</dbReference>
<feature type="compositionally biased region" description="Polar residues" evidence="5">
    <location>
        <begin position="16"/>
        <end position="37"/>
    </location>
</feature>
<dbReference type="Gene3D" id="3.30.70.1560">
    <property type="entry name" value="Alpha-L RNA-binding motif"/>
    <property type="match status" value="1"/>
</dbReference>
<evidence type="ECO:0000313" key="7">
    <source>
        <dbReference type="EMBL" id="MCQ6959957.1"/>
    </source>
</evidence>
<organism evidence="7 8">
    <name type="scientific">Mucilaginibacter aquariorum</name>
    <dbReference type="NCBI Taxonomy" id="2967225"/>
    <lineage>
        <taxon>Bacteria</taxon>
        <taxon>Pseudomonadati</taxon>
        <taxon>Bacteroidota</taxon>
        <taxon>Sphingobacteriia</taxon>
        <taxon>Sphingobacteriales</taxon>
        <taxon>Sphingobacteriaceae</taxon>
        <taxon>Mucilaginibacter</taxon>
    </lineage>
</organism>
<dbReference type="InterPro" id="IPR036986">
    <property type="entry name" value="S4_RNA-bd_sf"/>
</dbReference>
<dbReference type="PROSITE" id="PS50889">
    <property type="entry name" value="S4"/>
    <property type="match status" value="1"/>
</dbReference>
<protein>
    <recommendedName>
        <fullName evidence="4">Pseudouridine synthase</fullName>
        <ecNumber evidence="4">5.4.99.-</ecNumber>
    </recommendedName>
</protein>
<evidence type="ECO:0000256" key="2">
    <source>
        <dbReference type="ARBA" id="ARBA00023235"/>
    </source>
</evidence>
<comment type="caution">
    <text evidence="7">The sequence shown here is derived from an EMBL/GenBank/DDBJ whole genome shotgun (WGS) entry which is preliminary data.</text>
</comment>
<dbReference type="CDD" id="cd02870">
    <property type="entry name" value="PseudoU_synth_RsuA_like"/>
    <property type="match status" value="1"/>
</dbReference>
<keyword evidence="8" id="KW-1185">Reference proteome</keyword>
<comment type="similarity">
    <text evidence="1 4">Belongs to the pseudouridine synthase RsuA family.</text>
</comment>
<keyword evidence="2 4" id="KW-0413">Isomerase</keyword>
<dbReference type="InterPro" id="IPR000748">
    <property type="entry name" value="PsdUridine_synth_RsuA/RluB/E/F"/>
</dbReference>
<dbReference type="RefSeq" id="WP_256540146.1">
    <property type="nucleotide sequence ID" value="NZ_JANHOH010000005.1"/>
</dbReference>
<feature type="compositionally biased region" description="Basic and acidic residues" evidence="5">
    <location>
        <begin position="45"/>
        <end position="57"/>
    </location>
</feature>
<keyword evidence="3" id="KW-0694">RNA-binding</keyword>
<dbReference type="SUPFAM" id="SSF55174">
    <property type="entry name" value="Alpha-L RNA-binding motif"/>
    <property type="match status" value="1"/>
</dbReference>
<name>A0ABT1T5P5_9SPHI</name>
<dbReference type="PANTHER" id="PTHR47683">
    <property type="entry name" value="PSEUDOURIDINE SYNTHASE FAMILY PROTEIN-RELATED"/>
    <property type="match status" value="1"/>
</dbReference>
<accession>A0ABT1T5P5</accession>
<feature type="compositionally biased region" description="Basic and acidic residues" evidence="5">
    <location>
        <begin position="106"/>
        <end position="133"/>
    </location>
</feature>
<dbReference type="PROSITE" id="PS01149">
    <property type="entry name" value="PSI_RSU"/>
    <property type="match status" value="1"/>
</dbReference>
<dbReference type="InterPro" id="IPR006145">
    <property type="entry name" value="PsdUridine_synth_RsuA/RluA"/>
</dbReference>